<protein>
    <recommendedName>
        <fullName evidence="3">BTB domain-containing protein</fullName>
    </recommendedName>
</protein>
<organism evidence="4 5">
    <name type="scientific">Sorghum bicolor</name>
    <name type="common">Sorghum</name>
    <name type="synonym">Sorghum vulgare</name>
    <dbReference type="NCBI Taxonomy" id="4558"/>
    <lineage>
        <taxon>Eukaryota</taxon>
        <taxon>Viridiplantae</taxon>
        <taxon>Streptophyta</taxon>
        <taxon>Embryophyta</taxon>
        <taxon>Tracheophyta</taxon>
        <taxon>Spermatophyta</taxon>
        <taxon>Magnoliopsida</taxon>
        <taxon>Liliopsida</taxon>
        <taxon>Poales</taxon>
        <taxon>Poaceae</taxon>
        <taxon>PACMAD clade</taxon>
        <taxon>Panicoideae</taxon>
        <taxon>Andropogonodae</taxon>
        <taxon>Andropogoneae</taxon>
        <taxon>Sorghinae</taxon>
        <taxon>Sorghum</taxon>
    </lineage>
</organism>
<feature type="domain" description="BTB" evidence="3">
    <location>
        <begin position="176"/>
        <end position="231"/>
    </location>
</feature>
<reference evidence="4" key="1">
    <citation type="journal article" date="2019" name="BMC Genomics">
        <title>A new reference genome for Sorghum bicolor reveals high levels of sequence similarity between sweet and grain genotypes: implications for the genetics of sugar metabolism.</title>
        <authorList>
            <person name="Cooper E.A."/>
            <person name="Brenton Z.W."/>
            <person name="Flinn B.S."/>
            <person name="Jenkins J."/>
            <person name="Shu S."/>
            <person name="Flowers D."/>
            <person name="Luo F."/>
            <person name="Wang Y."/>
            <person name="Xia P."/>
            <person name="Barry K."/>
            <person name="Daum C."/>
            <person name="Lipzen A."/>
            <person name="Yoshinaga Y."/>
            <person name="Schmutz J."/>
            <person name="Saski C."/>
            <person name="Vermerris W."/>
            <person name="Kresovich S."/>
        </authorList>
    </citation>
    <scope>NUCLEOTIDE SEQUENCE</scope>
</reference>
<dbReference type="Pfam" id="PF00651">
    <property type="entry name" value="BTB"/>
    <property type="match status" value="1"/>
</dbReference>
<evidence type="ECO:0000256" key="1">
    <source>
        <dbReference type="ARBA" id="ARBA00004906"/>
    </source>
</evidence>
<dbReference type="EMBL" id="CM027680">
    <property type="protein sequence ID" value="KAG0547478.1"/>
    <property type="molecule type" value="Genomic_DNA"/>
</dbReference>
<dbReference type="GO" id="GO:0016567">
    <property type="term" value="P:protein ubiquitination"/>
    <property type="evidence" value="ECO:0007669"/>
    <property type="project" value="InterPro"/>
</dbReference>
<dbReference type="Proteomes" id="UP000807115">
    <property type="component" value="Chromosome 1"/>
</dbReference>
<evidence type="ECO:0000259" key="3">
    <source>
        <dbReference type="PROSITE" id="PS50097"/>
    </source>
</evidence>
<name>A0A921RW14_SORBI</name>
<dbReference type="SMART" id="SM00225">
    <property type="entry name" value="BTB"/>
    <property type="match status" value="1"/>
</dbReference>
<comment type="pathway">
    <text evidence="1">Protein modification; protein ubiquitination.</text>
</comment>
<dbReference type="InterPro" id="IPR011333">
    <property type="entry name" value="SKP1/BTB/POZ_sf"/>
</dbReference>
<dbReference type="InterPro" id="IPR045005">
    <property type="entry name" value="BPM1-6"/>
</dbReference>
<evidence type="ECO:0000256" key="2">
    <source>
        <dbReference type="SAM" id="MobiDB-lite"/>
    </source>
</evidence>
<evidence type="ECO:0000313" key="5">
    <source>
        <dbReference type="Proteomes" id="UP000807115"/>
    </source>
</evidence>
<comment type="caution">
    <text evidence="4">The sequence shown here is derived from an EMBL/GenBank/DDBJ whole genome shotgun (WGS) entry which is preliminary data.</text>
</comment>
<dbReference type="Gene3D" id="3.30.710.10">
    <property type="entry name" value="Potassium Channel Kv1.1, Chain A"/>
    <property type="match status" value="1"/>
</dbReference>
<dbReference type="PANTHER" id="PTHR26379:SF180">
    <property type="entry name" value="TRAF TRANSCRIPTION FACTOR"/>
    <property type="match status" value="1"/>
</dbReference>
<sequence>MDLTLTSTHLSYVARSTHLLNISNYILPSTDSKVHCKSSVEVDGFEWEIRVYPICSPHYQLELQLVFLGEAGADKLTAALSCRMVDPSGRFEPSAEKTSETTSFKHPSDSSQPLVIVSIFEAIDLPYRPYFDDGNESLTVECTVTVFRDPEAISSVPCSNNLQLHLGELLASQAGADVTFTVSGESFPAHKNVLASREEKSSGRVEIKEMEAPVFGAMLRFIYTDVVPELDDVKPAEAATATATTATTLAQHLLVAADRYGLDRLKVMCERRLAFAVDAGSVAATLAIAEQHGCARLKLKAKCTDGFKDLEVNHPALLTELLVAAHGRKKD</sequence>
<dbReference type="SUPFAM" id="SSF49599">
    <property type="entry name" value="TRAF domain-like"/>
    <property type="match status" value="1"/>
</dbReference>
<evidence type="ECO:0000313" key="4">
    <source>
        <dbReference type="EMBL" id="KAG0547478.1"/>
    </source>
</evidence>
<gene>
    <name evidence="4" type="ORF">BDA96_01G083800</name>
</gene>
<reference evidence="4" key="2">
    <citation type="submission" date="2020-10" db="EMBL/GenBank/DDBJ databases">
        <authorList>
            <person name="Cooper E.A."/>
            <person name="Brenton Z.W."/>
            <person name="Flinn B.S."/>
            <person name="Jenkins J."/>
            <person name="Shu S."/>
            <person name="Flowers D."/>
            <person name="Luo F."/>
            <person name="Wang Y."/>
            <person name="Xia P."/>
            <person name="Barry K."/>
            <person name="Daum C."/>
            <person name="Lipzen A."/>
            <person name="Yoshinaga Y."/>
            <person name="Schmutz J."/>
            <person name="Saski C."/>
            <person name="Vermerris W."/>
            <person name="Kresovich S."/>
        </authorList>
    </citation>
    <scope>NUCLEOTIDE SEQUENCE</scope>
</reference>
<dbReference type="CDD" id="cd00121">
    <property type="entry name" value="MATH"/>
    <property type="match status" value="1"/>
</dbReference>
<feature type="compositionally biased region" description="Polar residues" evidence="2">
    <location>
        <begin position="100"/>
        <end position="110"/>
    </location>
</feature>
<dbReference type="PANTHER" id="PTHR26379">
    <property type="entry name" value="BTB/POZ AND MATH DOMAIN-CONTAINING PROTEIN 1"/>
    <property type="match status" value="1"/>
</dbReference>
<proteinExistence type="predicted"/>
<accession>A0A921RW14</accession>
<dbReference type="PROSITE" id="PS50097">
    <property type="entry name" value="BTB"/>
    <property type="match status" value="1"/>
</dbReference>
<dbReference type="InterPro" id="IPR000210">
    <property type="entry name" value="BTB/POZ_dom"/>
</dbReference>
<feature type="region of interest" description="Disordered" evidence="2">
    <location>
        <begin position="91"/>
        <end position="110"/>
    </location>
</feature>
<dbReference type="InterPro" id="IPR002083">
    <property type="entry name" value="MATH/TRAF_dom"/>
</dbReference>
<dbReference type="AlphaFoldDB" id="A0A921RW14"/>
<dbReference type="SUPFAM" id="SSF54695">
    <property type="entry name" value="POZ domain"/>
    <property type="match status" value="1"/>
</dbReference>